<evidence type="ECO:0000256" key="1">
    <source>
        <dbReference type="SAM" id="Phobius"/>
    </source>
</evidence>
<comment type="caution">
    <text evidence="2">The sequence shown here is derived from an EMBL/GenBank/DDBJ whole genome shotgun (WGS) entry which is preliminary data.</text>
</comment>
<keyword evidence="1" id="KW-0812">Transmembrane</keyword>
<evidence type="ECO:0000313" key="3">
    <source>
        <dbReference type="Proteomes" id="UP001596434"/>
    </source>
</evidence>
<sequence length="162" mass="16438">MFRRLRETGPGLLVPLAWTVVAGAHLGAVSTHALFVAHVVMCVLLAVFAVTGWVEMAEGVLRTWRSVVAVGFVATALGVAGFLIDADPLLAVALYVWMAMPAGGLLLTGRDVDGPALPYLGGGAVCALGVAIYAAAPGSSLLGLALVGVGQTAGILDAVVRY</sequence>
<keyword evidence="1" id="KW-0472">Membrane</keyword>
<feature type="transmembrane region" description="Helical" evidence="1">
    <location>
        <begin position="66"/>
        <end position="84"/>
    </location>
</feature>
<organism evidence="2 3">
    <name type="scientific">Haloplanus litoreus</name>
    <dbReference type="NCBI Taxonomy" id="767515"/>
    <lineage>
        <taxon>Archaea</taxon>
        <taxon>Methanobacteriati</taxon>
        <taxon>Methanobacteriota</taxon>
        <taxon>Stenosarchaea group</taxon>
        <taxon>Halobacteria</taxon>
        <taxon>Halobacteriales</taxon>
        <taxon>Haloferacaceae</taxon>
        <taxon>Haloplanus</taxon>
    </lineage>
</organism>
<feature type="transmembrane region" description="Helical" evidence="1">
    <location>
        <begin position="35"/>
        <end position="54"/>
    </location>
</feature>
<reference evidence="2 3" key="1">
    <citation type="journal article" date="2019" name="Int. J. Syst. Evol. Microbiol.">
        <title>The Global Catalogue of Microorganisms (GCM) 10K type strain sequencing project: providing services to taxonomists for standard genome sequencing and annotation.</title>
        <authorList>
            <consortium name="The Broad Institute Genomics Platform"/>
            <consortium name="The Broad Institute Genome Sequencing Center for Infectious Disease"/>
            <person name="Wu L."/>
            <person name="Ma J."/>
        </authorList>
    </citation>
    <scope>NUCLEOTIDE SEQUENCE [LARGE SCALE GENOMIC DNA]</scope>
    <source>
        <strain evidence="2 3">GX21</strain>
    </source>
</reference>
<feature type="transmembrane region" description="Helical" evidence="1">
    <location>
        <begin position="12"/>
        <end position="29"/>
    </location>
</feature>
<keyword evidence="3" id="KW-1185">Reference proteome</keyword>
<dbReference type="AlphaFoldDB" id="A0ABD5ZX05"/>
<feature type="transmembrane region" description="Helical" evidence="1">
    <location>
        <begin position="116"/>
        <end position="135"/>
    </location>
</feature>
<name>A0ABD5ZX05_9EURY</name>
<dbReference type="RefSeq" id="WP_379702771.1">
    <property type="nucleotide sequence ID" value="NZ_JBHTAT010000001.1"/>
</dbReference>
<accession>A0ABD5ZX05</accession>
<proteinExistence type="predicted"/>
<dbReference type="EMBL" id="JBHTAT010000001">
    <property type="protein sequence ID" value="MFC7254568.1"/>
    <property type="molecule type" value="Genomic_DNA"/>
</dbReference>
<dbReference type="Proteomes" id="UP001596434">
    <property type="component" value="Unassembled WGS sequence"/>
</dbReference>
<keyword evidence="1" id="KW-1133">Transmembrane helix</keyword>
<protein>
    <submittedName>
        <fullName evidence="2">Uncharacterized protein</fullName>
    </submittedName>
</protein>
<evidence type="ECO:0000313" key="2">
    <source>
        <dbReference type="EMBL" id="MFC7254568.1"/>
    </source>
</evidence>
<gene>
    <name evidence="2" type="ORF">ACFQKE_04490</name>
</gene>
<feature type="transmembrane region" description="Helical" evidence="1">
    <location>
        <begin position="141"/>
        <end position="160"/>
    </location>
</feature>
<feature type="transmembrane region" description="Helical" evidence="1">
    <location>
        <begin position="90"/>
        <end position="109"/>
    </location>
</feature>
<dbReference type="GeneID" id="96952882"/>